<dbReference type="HAMAP" id="MF_00766">
    <property type="entry name" value="PGT_MtgA"/>
    <property type="match status" value="1"/>
</dbReference>
<dbReference type="InterPro" id="IPR011812">
    <property type="entry name" value="Pep_trsgly"/>
</dbReference>
<keyword evidence="3 11" id="KW-0328">Glycosyltransferase</keyword>
<evidence type="ECO:0000259" key="12">
    <source>
        <dbReference type="Pfam" id="PF00912"/>
    </source>
</evidence>
<keyword evidence="8 11" id="KW-1133">Transmembrane helix</keyword>
<dbReference type="InterPro" id="IPR023346">
    <property type="entry name" value="Lysozyme-like_dom_sf"/>
</dbReference>
<dbReference type="OrthoDB" id="9766909at2"/>
<evidence type="ECO:0000256" key="1">
    <source>
        <dbReference type="ARBA" id="ARBA00022475"/>
    </source>
</evidence>
<proteinExistence type="inferred from homology"/>
<protein>
    <recommendedName>
        <fullName evidence="11">Biosynthetic peptidoglycan transglycosylase</fullName>
        <ecNumber evidence="11">2.4.99.28</ecNumber>
    </recommendedName>
    <alternativeName>
        <fullName evidence="11">Glycan polymerase</fullName>
    </alternativeName>
    <alternativeName>
        <fullName evidence="11">Peptidoglycan glycosyltransferase MtgA</fullName>
        <shortName evidence="11">PGT</shortName>
    </alternativeName>
</protein>
<evidence type="ECO:0000313" key="13">
    <source>
        <dbReference type="EMBL" id="AZN70656.1"/>
    </source>
</evidence>
<keyword evidence="5 11" id="KW-0812">Transmembrane</keyword>
<dbReference type="Pfam" id="PF00912">
    <property type="entry name" value="Transgly"/>
    <property type="match status" value="1"/>
</dbReference>
<name>A0A3Q8XMC0_9HYPH</name>
<evidence type="ECO:0000256" key="8">
    <source>
        <dbReference type="ARBA" id="ARBA00022989"/>
    </source>
</evidence>
<dbReference type="PANTHER" id="PTHR30400:SF0">
    <property type="entry name" value="BIOSYNTHETIC PEPTIDOGLYCAN TRANSGLYCOSYLASE"/>
    <property type="match status" value="1"/>
</dbReference>
<dbReference type="EMBL" id="CP032509">
    <property type="protein sequence ID" value="AZN70656.1"/>
    <property type="molecule type" value="Genomic_DNA"/>
</dbReference>
<evidence type="ECO:0000256" key="3">
    <source>
        <dbReference type="ARBA" id="ARBA00022676"/>
    </source>
</evidence>
<keyword evidence="1 11" id="KW-1003">Cell membrane</keyword>
<dbReference type="EC" id="2.4.99.28" evidence="11"/>
<dbReference type="GO" id="GO:0071555">
    <property type="term" value="P:cell wall organization"/>
    <property type="evidence" value="ECO:0007669"/>
    <property type="project" value="UniProtKB-KW"/>
</dbReference>
<dbReference type="PANTHER" id="PTHR30400">
    <property type="entry name" value="MONOFUNCTIONAL BIOSYNTHETIC PEPTIDOGLYCAN TRANSGLYCOSYLASE"/>
    <property type="match status" value="1"/>
</dbReference>
<organism evidence="13 14">
    <name type="scientific">Georhizobium profundi</name>
    <dbReference type="NCBI Taxonomy" id="2341112"/>
    <lineage>
        <taxon>Bacteria</taxon>
        <taxon>Pseudomonadati</taxon>
        <taxon>Pseudomonadota</taxon>
        <taxon>Alphaproteobacteria</taxon>
        <taxon>Hyphomicrobiales</taxon>
        <taxon>Rhizobiaceae</taxon>
        <taxon>Georhizobium</taxon>
    </lineage>
</organism>
<evidence type="ECO:0000256" key="5">
    <source>
        <dbReference type="ARBA" id="ARBA00022692"/>
    </source>
</evidence>
<dbReference type="InterPro" id="IPR036950">
    <property type="entry name" value="PBP_transglycosylase"/>
</dbReference>
<dbReference type="Proteomes" id="UP000268192">
    <property type="component" value="Chromosome"/>
</dbReference>
<comment type="catalytic activity">
    <reaction evidence="11">
        <text>[GlcNAc-(1-&gt;4)-Mur2Ac(oyl-L-Ala-gamma-D-Glu-L-Lys-D-Ala-D-Ala)](n)-di-trans,octa-cis-undecaprenyl diphosphate + beta-D-GlcNAc-(1-&gt;4)-Mur2Ac(oyl-L-Ala-gamma-D-Glu-L-Lys-D-Ala-D-Ala)-di-trans,octa-cis-undecaprenyl diphosphate = [GlcNAc-(1-&gt;4)-Mur2Ac(oyl-L-Ala-gamma-D-Glu-L-Lys-D-Ala-D-Ala)](n+1)-di-trans,octa-cis-undecaprenyl diphosphate + di-trans,octa-cis-undecaprenyl diphosphate + H(+)</text>
        <dbReference type="Rhea" id="RHEA:23708"/>
        <dbReference type="Rhea" id="RHEA-COMP:9602"/>
        <dbReference type="Rhea" id="RHEA-COMP:9603"/>
        <dbReference type="ChEBI" id="CHEBI:15378"/>
        <dbReference type="ChEBI" id="CHEBI:58405"/>
        <dbReference type="ChEBI" id="CHEBI:60033"/>
        <dbReference type="ChEBI" id="CHEBI:78435"/>
        <dbReference type="EC" id="2.4.99.28"/>
    </reaction>
</comment>
<keyword evidence="2 11" id="KW-0997">Cell inner membrane</keyword>
<evidence type="ECO:0000256" key="11">
    <source>
        <dbReference type="HAMAP-Rule" id="MF_00766"/>
    </source>
</evidence>
<dbReference type="InterPro" id="IPR001264">
    <property type="entry name" value="Glyco_trans_51"/>
</dbReference>
<evidence type="ECO:0000256" key="6">
    <source>
        <dbReference type="ARBA" id="ARBA00022960"/>
    </source>
</evidence>
<comment type="pathway">
    <text evidence="11">Cell wall biogenesis; peptidoglycan biosynthesis.</text>
</comment>
<dbReference type="GO" id="GO:0009274">
    <property type="term" value="C:peptidoglycan-based cell wall"/>
    <property type="evidence" value="ECO:0007669"/>
    <property type="project" value="InterPro"/>
</dbReference>
<keyword evidence="14" id="KW-1185">Reference proteome</keyword>
<comment type="function">
    <text evidence="11">Peptidoglycan polymerase that catalyzes glycan chain elongation from lipid-linked precursors.</text>
</comment>
<dbReference type="Gene3D" id="1.10.3810.10">
    <property type="entry name" value="Biosynthetic peptidoglycan transglycosylase-like"/>
    <property type="match status" value="1"/>
</dbReference>
<dbReference type="GO" id="GO:0009252">
    <property type="term" value="P:peptidoglycan biosynthetic process"/>
    <property type="evidence" value="ECO:0007669"/>
    <property type="project" value="UniProtKB-UniRule"/>
</dbReference>
<sequence length="235" mass="25910">MKPRGRRKRAGIGRWIGRLFLLGVFLLILPYLLILLYRIEIVRPWSTLMAYGLVTGQGVERTWVPFEDVAPVLVQSVMMSEDGQFCAHDGIDWEALNSVIDGALEGESTRGASTIPMQTAKNLFLWPGRSFVRKALEVPLAMASDYIWPKQRMMEIYLNIAEWAPGVYGIEAAAQHHFGVSAANLNASQSALLAVSLPNPHQRNAGSPGDGLRRLAGNIEGRARQSGAYITCLYG</sequence>
<keyword evidence="6 11" id="KW-0133">Cell shape</keyword>
<comment type="subcellular location">
    <subcellularLocation>
        <location evidence="11">Cell inner membrane</location>
        <topology evidence="11">Single-pass membrane protein</topology>
    </subcellularLocation>
</comment>
<keyword evidence="7 11" id="KW-0573">Peptidoglycan synthesis</keyword>
<feature type="domain" description="Glycosyl transferase family 51" evidence="12">
    <location>
        <begin position="57"/>
        <end position="205"/>
    </location>
</feature>
<gene>
    <name evidence="11" type="primary">mtgA</name>
    <name evidence="13" type="ORF">D5400_04645</name>
</gene>
<dbReference type="GO" id="GO:0008955">
    <property type="term" value="F:peptidoglycan glycosyltransferase activity"/>
    <property type="evidence" value="ECO:0007669"/>
    <property type="project" value="UniProtKB-UniRule"/>
</dbReference>
<comment type="similarity">
    <text evidence="11">Belongs to the glycosyltransferase 51 family.</text>
</comment>
<evidence type="ECO:0000313" key="14">
    <source>
        <dbReference type="Proteomes" id="UP000268192"/>
    </source>
</evidence>
<dbReference type="GO" id="GO:0008360">
    <property type="term" value="P:regulation of cell shape"/>
    <property type="evidence" value="ECO:0007669"/>
    <property type="project" value="UniProtKB-KW"/>
</dbReference>
<evidence type="ECO:0000256" key="9">
    <source>
        <dbReference type="ARBA" id="ARBA00023136"/>
    </source>
</evidence>
<dbReference type="GO" id="GO:0016763">
    <property type="term" value="F:pentosyltransferase activity"/>
    <property type="evidence" value="ECO:0007669"/>
    <property type="project" value="InterPro"/>
</dbReference>
<dbReference type="SUPFAM" id="SSF53955">
    <property type="entry name" value="Lysozyme-like"/>
    <property type="match status" value="1"/>
</dbReference>
<dbReference type="GO" id="GO:0005886">
    <property type="term" value="C:plasma membrane"/>
    <property type="evidence" value="ECO:0007669"/>
    <property type="project" value="UniProtKB-SubCell"/>
</dbReference>
<keyword evidence="9 11" id="KW-0472">Membrane</keyword>
<dbReference type="AlphaFoldDB" id="A0A3Q8XMC0"/>
<evidence type="ECO:0000256" key="4">
    <source>
        <dbReference type="ARBA" id="ARBA00022679"/>
    </source>
</evidence>
<keyword evidence="10 11" id="KW-0961">Cell wall biogenesis/degradation</keyword>
<reference evidence="13 14" key="1">
    <citation type="submission" date="2018-09" db="EMBL/GenBank/DDBJ databases">
        <title>Marinorhizobium profundi gen. nov., sp. nov., isolated from a deep-sea sediment sample from the New Britain Trench and proposal of Marinorhizobiaceae fam. nov. in the order Rhizobiales of the class Alphaproteobacteria.</title>
        <authorList>
            <person name="Cao J."/>
        </authorList>
    </citation>
    <scope>NUCLEOTIDE SEQUENCE [LARGE SCALE GENOMIC DNA]</scope>
    <source>
        <strain evidence="13 14">WS11</strain>
    </source>
</reference>
<evidence type="ECO:0000256" key="2">
    <source>
        <dbReference type="ARBA" id="ARBA00022519"/>
    </source>
</evidence>
<evidence type="ECO:0000256" key="10">
    <source>
        <dbReference type="ARBA" id="ARBA00023316"/>
    </source>
</evidence>
<dbReference type="UniPathway" id="UPA00219"/>
<keyword evidence="4 11" id="KW-0808">Transferase</keyword>
<dbReference type="KEGG" id="abaw:D5400_04645"/>
<feature type="transmembrane region" description="Helical" evidence="11">
    <location>
        <begin position="20"/>
        <end position="39"/>
    </location>
</feature>
<dbReference type="RefSeq" id="WP_126008119.1">
    <property type="nucleotide sequence ID" value="NZ_CP032509.1"/>
</dbReference>
<accession>A0A3Q8XMC0</accession>
<evidence type="ECO:0000256" key="7">
    <source>
        <dbReference type="ARBA" id="ARBA00022984"/>
    </source>
</evidence>